<sequence length="365" mass="37862">MTALAIEGIGVIGGFGCGLDALRQALDSGVSPIGALRTGPGEEEGSRPAFLAESSHLETFLPKRAFRRIDHFARLALLGSHLALQDAGRLEEGRQRLGVVIATGYGAARTTFSFLDSVLDDGDTCASPTNFSNSVHNAAAAHVSILLGATGPSLTVSQFEMSVFSALLTARQWLLEKRVDAVLFGGVDECGPVLGYCHERFFGEGVRAMSPLLFDRQSAVVGEGAAFFLLTRGGEGAGRYGFLSDLGFGRLSAGGPRVPENALLLLGADGHARCGAGYGALVPRGAEVAAYAPLYGSLPVGSAFDLAVAGLTLREGRVFPQPGPAPENDLWRAASTGTLGDRPVCGLKIDGEGVFGSFTVQHGPS</sequence>
<gene>
    <name evidence="3" type="ORF">DSOUD_1237</name>
</gene>
<dbReference type="AlphaFoldDB" id="A0A0M5IKS9"/>
<dbReference type="PANTHER" id="PTHR11712:SF336">
    <property type="entry name" value="3-OXOACYL-[ACYL-CARRIER-PROTEIN] SYNTHASE, MITOCHONDRIAL"/>
    <property type="match status" value="1"/>
</dbReference>
<evidence type="ECO:0000313" key="4">
    <source>
        <dbReference type="Proteomes" id="UP000057158"/>
    </source>
</evidence>
<evidence type="ECO:0000256" key="1">
    <source>
        <dbReference type="ARBA" id="ARBA00022679"/>
    </source>
</evidence>
<keyword evidence="4" id="KW-1185">Reference proteome</keyword>
<proteinExistence type="predicted"/>
<dbReference type="PATRIC" id="fig|1603606.3.peg.1352"/>
<dbReference type="RefSeq" id="WP_053550170.1">
    <property type="nucleotide sequence ID" value="NZ_CP010802.1"/>
</dbReference>
<reference evidence="3 4" key="1">
    <citation type="submission" date="2015-07" db="EMBL/GenBank/DDBJ databases">
        <title>Isolation and Genomic Characterization of a Novel Halophilic Metal-Reducing Deltaproteobacterium from the Deep Subsurface.</title>
        <authorList>
            <person name="Badalamenti J.P."/>
            <person name="Summers Z.M."/>
            <person name="Gralnick J.A."/>
            <person name="Bond D.R."/>
        </authorList>
    </citation>
    <scope>NUCLEOTIDE SEQUENCE [LARGE SCALE GENOMIC DNA]</scope>
    <source>
        <strain evidence="3 4">WTL</strain>
    </source>
</reference>
<dbReference type="InterPro" id="IPR000794">
    <property type="entry name" value="Beta-ketoacyl_synthase"/>
</dbReference>
<dbReference type="Proteomes" id="UP000057158">
    <property type="component" value="Chromosome"/>
</dbReference>
<keyword evidence="1" id="KW-0808">Transferase</keyword>
<protein>
    <submittedName>
        <fullName evidence="3">Beta-ketoacyl synthase</fullName>
    </submittedName>
</protein>
<accession>A0A0M5IKS9</accession>
<dbReference type="InterPro" id="IPR016039">
    <property type="entry name" value="Thiolase-like"/>
</dbReference>
<evidence type="ECO:0000313" key="3">
    <source>
        <dbReference type="EMBL" id="ALC16018.1"/>
    </source>
</evidence>
<dbReference type="GO" id="GO:0004315">
    <property type="term" value="F:3-oxoacyl-[acyl-carrier-protein] synthase activity"/>
    <property type="evidence" value="ECO:0007669"/>
    <property type="project" value="TreeGrafter"/>
</dbReference>
<dbReference type="PANTHER" id="PTHR11712">
    <property type="entry name" value="POLYKETIDE SYNTHASE-RELATED"/>
    <property type="match status" value="1"/>
</dbReference>
<dbReference type="KEGG" id="des:DSOUD_1237"/>
<dbReference type="STRING" id="1603606.DSOUD_1237"/>
<dbReference type="EMBL" id="CP010802">
    <property type="protein sequence ID" value="ALC16018.1"/>
    <property type="molecule type" value="Genomic_DNA"/>
</dbReference>
<dbReference type="OrthoDB" id="5455053at2"/>
<dbReference type="Gene3D" id="3.40.47.10">
    <property type="match status" value="1"/>
</dbReference>
<dbReference type="Pfam" id="PF00109">
    <property type="entry name" value="ketoacyl-synt"/>
    <property type="match status" value="1"/>
</dbReference>
<dbReference type="GO" id="GO:0006633">
    <property type="term" value="P:fatty acid biosynthetic process"/>
    <property type="evidence" value="ECO:0007669"/>
    <property type="project" value="TreeGrafter"/>
</dbReference>
<feature type="domain" description="Beta-ketoacyl synthase-like N-terminal" evidence="2">
    <location>
        <begin position="40"/>
        <end position="232"/>
    </location>
</feature>
<dbReference type="InterPro" id="IPR014030">
    <property type="entry name" value="Ketoacyl_synth_N"/>
</dbReference>
<dbReference type="SUPFAM" id="SSF53901">
    <property type="entry name" value="Thiolase-like"/>
    <property type="match status" value="1"/>
</dbReference>
<name>A0A0M5IKS9_9BACT</name>
<evidence type="ECO:0000259" key="2">
    <source>
        <dbReference type="Pfam" id="PF00109"/>
    </source>
</evidence>
<organism evidence="3 4">
    <name type="scientific">Desulfuromonas soudanensis</name>
    <dbReference type="NCBI Taxonomy" id="1603606"/>
    <lineage>
        <taxon>Bacteria</taxon>
        <taxon>Pseudomonadati</taxon>
        <taxon>Thermodesulfobacteriota</taxon>
        <taxon>Desulfuromonadia</taxon>
        <taxon>Desulfuromonadales</taxon>
        <taxon>Desulfuromonadaceae</taxon>
        <taxon>Desulfuromonas</taxon>
    </lineage>
</organism>